<organism evidence="4 5">
    <name type="scientific">Eublepharis macularius</name>
    <name type="common">Leopard gecko</name>
    <name type="synonym">Cyrtodactylus macularius</name>
    <dbReference type="NCBI Taxonomy" id="481883"/>
    <lineage>
        <taxon>Eukaryota</taxon>
        <taxon>Metazoa</taxon>
        <taxon>Chordata</taxon>
        <taxon>Craniata</taxon>
        <taxon>Vertebrata</taxon>
        <taxon>Euteleostomi</taxon>
        <taxon>Lepidosauria</taxon>
        <taxon>Squamata</taxon>
        <taxon>Bifurcata</taxon>
        <taxon>Gekkota</taxon>
        <taxon>Eublepharidae</taxon>
        <taxon>Eublepharinae</taxon>
        <taxon>Eublepharis</taxon>
    </lineage>
</organism>
<evidence type="ECO:0000313" key="4">
    <source>
        <dbReference type="Proteomes" id="UP001190640"/>
    </source>
</evidence>
<keyword evidence="2 3" id="KW-0040">ANK repeat</keyword>
<dbReference type="InterPro" id="IPR036770">
    <property type="entry name" value="Ankyrin_rpt-contain_sf"/>
</dbReference>
<dbReference type="PANTHER" id="PTHR24171:SF9">
    <property type="entry name" value="ANKYRIN REPEAT DOMAIN-CONTAINING PROTEIN 39"/>
    <property type="match status" value="1"/>
</dbReference>
<evidence type="ECO:0000313" key="5">
    <source>
        <dbReference type="RefSeq" id="XP_054848817.1"/>
    </source>
</evidence>
<dbReference type="GeneID" id="129338533"/>
<feature type="repeat" description="ANK" evidence="3">
    <location>
        <begin position="4"/>
        <end position="36"/>
    </location>
</feature>
<name>A0AA97K438_EUBMA</name>
<evidence type="ECO:0000256" key="1">
    <source>
        <dbReference type="ARBA" id="ARBA00022737"/>
    </source>
</evidence>
<protein>
    <submittedName>
        <fullName evidence="5">Ankyrin repeat domain-containing protein 61</fullName>
    </submittedName>
</protein>
<gene>
    <name evidence="5" type="primary">ANKRD61</name>
</gene>
<dbReference type="PROSITE" id="PS50297">
    <property type="entry name" value="ANK_REP_REGION"/>
    <property type="match status" value="2"/>
</dbReference>
<keyword evidence="1" id="KW-0677">Repeat</keyword>
<evidence type="ECO:0000256" key="2">
    <source>
        <dbReference type="ARBA" id="ARBA00023043"/>
    </source>
</evidence>
<dbReference type="InterPro" id="IPR002110">
    <property type="entry name" value="Ankyrin_rpt"/>
</dbReference>
<dbReference type="SUPFAM" id="SSF48403">
    <property type="entry name" value="Ankyrin repeat"/>
    <property type="match status" value="1"/>
</dbReference>
<dbReference type="PROSITE" id="PS50088">
    <property type="entry name" value="ANK_REPEAT"/>
    <property type="match status" value="3"/>
</dbReference>
<accession>A0AA97K438</accession>
<dbReference type="KEGG" id="emc:129338533"/>
<feature type="repeat" description="ANK" evidence="3">
    <location>
        <begin position="38"/>
        <end position="80"/>
    </location>
</feature>
<dbReference type="AlphaFoldDB" id="A0AA97K438"/>
<feature type="repeat" description="ANK" evidence="3">
    <location>
        <begin position="81"/>
        <end position="113"/>
    </location>
</feature>
<dbReference type="Gene3D" id="1.25.40.20">
    <property type="entry name" value="Ankyrin repeat-containing domain"/>
    <property type="match status" value="1"/>
</dbReference>
<keyword evidence="4" id="KW-1185">Reference proteome</keyword>
<dbReference type="CTD" id="100310846"/>
<reference evidence="5" key="1">
    <citation type="submission" date="2025-08" db="UniProtKB">
        <authorList>
            <consortium name="RefSeq"/>
        </authorList>
    </citation>
    <scope>IDENTIFICATION</scope>
    <source>
        <tissue evidence="5">Blood</tissue>
    </source>
</reference>
<dbReference type="Pfam" id="PF12796">
    <property type="entry name" value="Ank_2"/>
    <property type="match status" value="1"/>
</dbReference>
<dbReference type="Proteomes" id="UP001190640">
    <property type="component" value="Chromosome 12"/>
</dbReference>
<dbReference type="Pfam" id="PF00023">
    <property type="entry name" value="Ank"/>
    <property type="match status" value="1"/>
</dbReference>
<evidence type="ECO:0000256" key="3">
    <source>
        <dbReference type="PROSITE-ProRule" id="PRU00023"/>
    </source>
</evidence>
<sequence length="228" mass="25517">MDASGLTGLHLASKNLKLEIIQLLLYCGANVNLANPETGQSALHFAILSSSSKGGVTLAAGAECVEVLLHNGAQARMRDRNGIEAIHFACRCGRKDLVTLLLDHGADIDALTSQQESPLYLFLEEKRNQRKVQLLDKLLSLSYPLKLTNSKGCLPKGLLFPHARQLKDALLRMASDVLSLQEICKFNIRKIYGEKMKWWLQKKLPTTLWNSIYVYQEFSYASKIKPFD</sequence>
<dbReference type="SMART" id="SM00248">
    <property type="entry name" value="ANK"/>
    <property type="match status" value="3"/>
</dbReference>
<dbReference type="PANTHER" id="PTHR24171">
    <property type="entry name" value="ANKYRIN REPEAT DOMAIN-CONTAINING PROTEIN 39-RELATED"/>
    <property type="match status" value="1"/>
</dbReference>
<dbReference type="PRINTS" id="PR01415">
    <property type="entry name" value="ANKYRIN"/>
</dbReference>
<dbReference type="RefSeq" id="XP_054848817.1">
    <property type="nucleotide sequence ID" value="XM_054992842.1"/>
</dbReference>
<proteinExistence type="predicted"/>